<organism evidence="1 2">
    <name type="scientific">Ambrosiozyma monospora</name>
    <name type="common">Yeast</name>
    <name type="synonym">Endomycopsis monosporus</name>
    <dbReference type="NCBI Taxonomy" id="43982"/>
    <lineage>
        <taxon>Eukaryota</taxon>
        <taxon>Fungi</taxon>
        <taxon>Dikarya</taxon>
        <taxon>Ascomycota</taxon>
        <taxon>Saccharomycotina</taxon>
        <taxon>Pichiomycetes</taxon>
        <taxon>Pichiales</taxon>
        <taxon>Pichiaceae</taxon>
        <taxon>Ambrosiozyma</taxon>
    </lineage>
</organism>
<protein>
    <submittedName>
        <fullName evidence="1">Unnamed protein product</fullName>
    </submittedName>
</protein>
<evidence type="ECO:0000313" key="1">
    <source>
        <dbReference type="EMBL" id="GME76701.1"/>
    </source>
</evidence>
<proteinExistence type="predicted"/>
<comment type="caution">
    <text evidence="1">The sequence shown here is derived from an EMBL/GenBank/DDBJ whole genome shotgun (WGS) entry which is preliminary data.</text>
</comment>
<name>A0ACB5SYU8_AMBMO</name>
<reference evidence="1" key="1">
    <citation type="submission" date="2023-04" db="EMBL/GenBank/DDBJ databases">
        <title>Ambrosiozyma monospora NBRC 10751.</title>
        <authorList>
            <person name="Ichikawa N."/>
            <person name="Sato H."/>
            <person name="Tonouchi N."/>
        </authorList>
    </citation>
    <scope>NUCLEOTIDE SEQUENCE</scope>
    <source>
        <strain evidence="1">NBRC 10751</strain>
    </source>
</reference>
<keyword evidence="2" id="KW-1185">Reference proteome</keyword>
<dbReference type="Proteomes" id="UP001165064">
    <property type="component" value="Unassembled WGS sequence"/>
</dbReference>
<gene>
    <name evidence="1" type="ORF">Amon02_000272700</name>
</gene>
<evidence type="ECO:0000313" key="2">
    <source>
        <dbReference type="Proteomes" id="UP001165064"/>
    </source>
</evidence>
<sequence length="86" mass="9919">MEPLKKPYPNQITTLTMDVSSIDSINKGTVKTDIADKRPIPSDSVYVFTKEGREMIAYTVKNWMSIVHQCLLKHMLLLLLRRLKTI</sequence>
<accession>A0ACB5SYU8</accession>
<dbReference type="EMBL" id="BSXS01001614">
    <property type="protein sequence ID" value="GME76701.1"/>
    <property type="molecule type" value="Genomic_DNA"/>
</dbReference>